<organism evidence="1 2">
    <name type="scientific">Dechloromonas hankyongensis</name>
    <dbReference type="NCBI Taxonomy" id="2908002"/>
    <lineage>
        <taxon>Bacteria</taxon>
        <taxon>Pseudomonadati</taxon>
        <taxon>Pseudomonadota</taxon>
        <taxon>Betaproteobacteria</taxon>
        <taxon>Rhodocyclales</taxon>
        <taxon>Azonexaceae</taxon>
        <taxon>Dechloromonas</taxon>
    </lineage>
</organism>
<evidence type="ECO:0000313" key="2">
    <source>
        <dbReference type="Proteomes" id="UP001165384"/>
    </source>
</evidence>
<dbReference type="EMBL" id="JAKLTN010000004">
    <property type="protein sequence ID" value="MCG2578621.1"/>
    <property type="molecule type" value="Genomic_DNA"/>
</dbReference>
<dbReference type="RefSeq" id="WP_275712002.1">
    <property type="nucleotide sequence ID" value="NZ_JAKLTN010000004.1"/>
</dbReference>
<name>A0ABS9K653_9RHOO</name>
<protein>
    <submittedName>
        <fullName evidence="1">Uncharacterized protein</fullName>
    </submittedName>
</protein>
<comment type="caution">
    <text evidence="1">The sequence shown here is derived from an EMBL/GenBank/DDBJ whole genome shotgun (WGS) entry which is preliminary data.</text>
</comment>
<keyword evidence="2" id="KW-1185">Reference proteome</keyword>
<evidence type="ECO:0000313" key="1">
    <source>
        <dbReference type="EMBL" id="MCG2578621.1"/>
    </source>
</evidence>
<sequence length="72" mass="7893">MTIQSDSVYFQVVRDQNTGQSSLSVSVSAPNDLIEQLESLLKSHCYRLMADYAASGVSKIQGAVVFNLPKQQ</sequence>
<proteinExistence type="predicted"/>
<accession>A0ABS9K653</accession>
<dbReference type="Proteomes" id="UP001165384">
    <property type="component" value="Unassembled WGS sequence"/>
</dbReference>
<reference evidence="1" key="1">
    <citation type="submission" date="2022-01" db="EMBL/GenBank/DDBJ databases">
        <authorList>
            <person name="Jo J.-H."/>
            <person name="Im W.-T."/>
        </authorList>
    </citation>
    <scope>NUCLEOTIDE SEQUENCE</scope>
    <source>
        <strain evidence="1">XY25</strain>
    </source>
</reference>
<gene>
    <name evidence="1" type="ORF">LZ012_16610</name>
</gene>